<comment type="cofactor">
    <cofactor evidence="1">
        <name>FMN</name>
        <dbReference type="ChEBI" id="CHEBI:58210"/>
    </cofactor>
</comment>
<name>A0A1B1KH76_RHOOP</name>
<keyword evidence="6" id="KW-0288">FMN</keyword>
<sequence>MFTTSIDSALPLTEIQTWDPSTPGLIGTAPWQTYSLEDYIAAGGYQLTFGEMPDTDTLLDELESLPTARALRGRGGAAFSTLRKLRSVADACHAGGRRAAVIANGAEGEPLSYKDRYLLRYRTHLVLDGALVAAGATGADTIHLYVADTAAHAAVAEAIAQLDSRRSGGPAIVAVAAQDTYVAGEETAVVRAVATGIARPQDKPPRPFQSGIDGAPTLVSNVETLAWLALILRRGTIKTADRFLSTVAGEHMPAHLYELPVGLPLQELIRRLPSGDEAPGRNILIGGFFGGIIPADSNLLLDYPSVRAMDSSLGCGSLYFLSPATCPIRVAADVVTYYATHNARQCLTCIYSTRTIAEALAGLGELDNDPSVIDRFKKWSTSLRGTGACAVPDGVATMLRTLLRHYPDVLAKHIDEGCSDCNKAPKQDRWASLTLQPNHHPSLITSMTEPHTTTQTTGA</sequence>
<evidence type="ECO:0000256" key="6">
    <source>
        <dbReference type="ARBA" id="ARBA00022643"/>
    </source>
</evidence>
<geneLocation type="plasmid" evidence="14">
    <name>pr1cp1</name>
</geneLocation>
<dbReference type="Pfam" id="PF10589">
    <property type="entry name" value="NADH_4Fe-4S"/>
    <property type="match status" value="1"/>
</dbReference>
<evidence type="ECO:0000256" key="7">
    <source>
        <dbReference type="ARBA" id="ARBA00022723"/>
    </source>
</evidence>
<evidence type="ECO:0000256" key="5">
    <source>
        <dbReference type="ARBA" id="ARBA00022630"/>
    </source>
</evidence>
<evidence type="ECO:0000259" key="12">
    <source>
        <dbReference type="Pfam" id="PF10589"/>
    </source>
</evidence>
<evidence type="ECO:0000256" key="2">
    <source>
        <dbReference type="ARBA" id="ARBA00001966"/>
    </source>
</evidence>
<comment type="similarity">
    <text evidence="3">Belongs to the complex I 51 kDa subunit family.</text>
</comment>
<dbReference type="SUPFAM" id="SSF140490">
    <property type="entry name" value="Nqo1C-terminal domain-like"/>
    <property type="match status" value="1"/>
</dbReference>
<evidence type="ECO:0000259" key="11">
    <source>
        <dbReference type="Pfam" id="PF01512"/>
    </source>
</evidence>
<reference evidence="13 14" key="1">
    <citation type="submission" date="2014-07" db="EMBL/GenBank/DDBJ databases">
        <authorList>
            <person name="Zhang J.E."/>
            <person name="Yang H."/>
            <person name="Guo J."/>
            <person name="Deng Z."/>
            <person name="Luo H."/>
            <person name="Luo M."/>
            <person name="Zhao B."/>
        </authorList>
    </citation>
    <scope>NUCLEOTIDE SEQUENCE [LARGE SCALE GENOMIC DNA]</scope>
    <source>
        <strain evidence="13 14">1CP</strain>
        <plasmid evidence="14">Plasmid pr1cp1</plasmid>
    </source>
</reference>
<dbReference type="EMBL" id="CP009112">
    <property type="protein sequence ID" value="ANS31949.1"/>
    <property type="molecule type" value="Genomic_DNA"/>
</dbReference>
<dbReference type="Gene3D" id="3.10.20.600">
    <property type="match status" value="1"/>
</dbReference>
<comment type="cofactor">
    <cofactor evidence="2">
        <name>[4Fe-4S] cluster</name>
        <dbReference type="ChEBI" id="CHEBI:49883"/>
    </cofactor>
</comment>
<dbReference type="GO" id="GO:0051539">
    <property type="term" value="F:4 iron, 4 sulfur cluster binding"/>
    <property type="evidence" value="ECO:0007669"/>
    <property type="project" value="UniProtKB-KW"/>
</dbReference>
<accession>A0A1B1KH76</accession>
<keyword evidence="7" id="KW-0479">Metal-binding</keyword>
<dbReference type="Pfam" id="PF01512">
    <property type="entry name" value="Complex1_51K"/>
    <property type="match status" value="1"/>
</dbReference>
<protein>
    <submittedName>
        <fullName evidence="13">Respiratory-chain NADH dehydrogenase domain-containing protein</fullName>
    </submittedName>
</protein>
<feature type="domain" description="NADH-ubiquinone oxidoreductase 51kDa subunit iron-sulphur binding" evidence="12">
    <location>
        <begin position="330"/>
        <end position="413"/>
    </location>
</feature>
<dbReference type="InterPro" id="IPR011538">
    <property type="entry name" value="Nuo51_FMN-bd"/>
</dbReference>
<dbReference type="GO" id="GO:0045333">
    <property type="term" value="P:cellular respiration"/>
    <property type="evidence" value="ECO:0007669"/>
    <property type="project" value="TreeGrafter"/>
</dbReference>
<feature type="domain" description="NADH-ubiquinone oxidoreductase 51kDa subunit FMN-binding" evidence="11">
    <location>
        <begin position="70"/>
        <end position="226"/>
    </location>
</feature>
<evidence type="ECO:0000313" key="14">
    <source>
        <dbReference type="Proteomes" id="UP000186108"/>
    </source>
</evidence>
<evidence type="ECO:0000256" key="1">
    <source>
        <dbReference type="ARBA" id="ARBA00001917"/>
    </source>
</evidence>
<evidence type="ECO:0000256" key="8">
    <source>
        <dbReference type="ARBA" id="ARBA00023004"/>
    </source>
</evidence>
<dbReference type="Gene3D" id="1.20.1440.230">
    <property type="entry name" value="NADH-ubiquinone oxidoreductase 51kDa subunit, iron-sulphur binding domain"/>
    <property type="match status" value="1"/>
</dbReference>
<dbReference type="InterPro" id="IPR037207">
    <property type="entry name" value="Nuop51_4Fe4S-bd_sf"/>
</dbReference>
<dbReference type="PANTHER" id="PTHR11780:SF10">
    <property type="entry name" value="NADH DEHYDROGENASE [UBIQUINONE] FLAVOPROTEIN 1, MITOCHONDRIAL"/>
    <property type="match status" value="1"/>
</dbReference>
<evidence type="ECO:0000256" key="9">
    <source>
        <dbReference type="ARBA" id="ARBA00023014"/>
    </source>
</evidence>
<dbReference type="PANTHER" id="PTHR11780">
    <property type="entry name" value="NADH-UBIQUINONE OXIDOREDUCTASE FLAVOPROTEIN 1 NDUFV1"/>
    <property type="match status" value="1"/>
</dbReference>
<dbReference type="GO" id="GO:0003954">
    <property type="term" value="F:NADH dehydrogenase activity"/>
    <property type="evidence" value="ECO:0007669"/>
    <property type="project" value="TreeGrafter"/>
</dbReference>
<evidence type="ECO:0000313" key="13">
    <source>
        <dbReference type="EMBL" id="ANS31949.1"/>
    </source>
</evidence>
<dbReference type="Proteomes" id="UP000186108">
    <property type="component" value="Plasmid pR1CP1"/>
</dbReference>
<keyword evidence="8" id="KW-0408">Iron</keyword>
<keyword evidence="4" id="KW-0004">4Fe-4S</keyword>
<organism evidence="13 14">
    <name type="scientific">Rhodococcus opacus</name>
    <name type="common">Nocardia opaca</name>
    <dbReference type="NCBI Taxonomy" id="37919"/>
    <lineage>
        <taxon>Bacteria</taxon>
        <taxon>Bacillati</taxon>
        <taxon>Actinomycetota</taxon>
        <taxon>Actinomycetes</taxon>
        <taxon>Mycobacteriales</taxon>
        <taxon>Nocardiaceae</taxon>
        <taxon>Rhodococcus</taxon>
    </lineage>
</organism>
<evidence type="ECO:0000256" key="3">
    <source>
        <dbReference type="ARBA" id="ARBA00007523"/>
    </source>
</evidence>
<dbReference type="AlphaFoldDB" id="A0A1B1KH76"/>
<keyword evidence="13" id="KW-0614">Plasmid</keyword>
<dbReference type="Gene3D" id="3.40.50.11540">
    <property type="entry name" value="NADH-ubiquinone oxidoreductase 51kDa subunit"/>
    <property type="match status" value="1"/>
</dbReference>
<dbReference type="InterPro" id="IPR019575">
    <property type="entry name" value="Nuop51_4Fe4S-bd"/>
</dbReference>
<evidence type="ECO:0000256" key="10">
    <source>
        <dbReference type="SAM" id="MobiDB-lite"/>
    </source>
</evidence>
<dbReference type="SUPFAM" id="SSF142019">
    <property type="entry name" value="Nqo1 FMN-binding domain-like"/>
    <property type="match status" value="1"/>
</dbReference>
<dbReference type="GO" id="GO:0046872">
    <property type="term" value="F:metal ion binding"/>
    <property type="evidence" value="ECO:0007669"/>
    <property type="project" value="UniProtKB-KW"/>
</dbReference>
<keyword evidence="9" id="KW-0411">Iron-sulfur</keyword>
<evidence type="ECO:0000256" key="4">
    <source>
        <dbReference type="ARBA" id="ARBA00022485"/>
    </source>
</evidence>
<feature type="region of interest" description="Disordered" evidence="10">
    <location>
        <begin position="439"/>
        <end position="459"/>
    </location>
</feature>
<gene>
    <name evidence="13" type="ORF">R1CP_36715</name>
</gene>
<dbReference type="InterPro" id="IPR050837">
    <property type="entry name" value="ComplexI_51kDa_subunit"/>
</dbReference>
<dbReference type="SUPFAM" id="SSF142984">
    <property type="entry name" value="Nqo1 middle domain-like"/>
    <property type="match status" value="1"/>
</dbReference>
<proteinExistence type="inferred from homology"/>
<keyword evidence="5" id="KW-0285">Flavoprotein</keyword>
<dbReference type="RefSeq" id="WP_065493499.1">
    <property type="nucleotide sequence ID" value="NZ_CP009112.1"/>
</dbReference>
<dbReference type="InterPro" id="IPR037225">
    <property type="entry name" value="Nuo51_FMN-bd_sf"/>
</dbReference>
<dbReference type="PATRIC" id="fig|37919.13.peg.7737"/>